<gene>
    <name evidence="3" type="ORF">LTR82_013743</name>
</gene>
<reference evidence="3" key="1">
    <citation type="submission" date="2021-12" db="EMBL/GenBank/DDBJ databases">
        <title>Black yeast isolated from Biological Soil Crust.</title>
        <authorList>
            <person name="Kurbessoian T."/>
        </authorList>
    </citation>
    <scope>NUCLEOTIDE SEQUENCE</scope>
    <source>
        <strain evidence="3">CCFEE 5208</strain>
    </source>
</reference>
<feature type="compositionally biased region" description="Basic residues" evidence="1">
    <location>
        <begin position="331"/>
        <end position="345"/>
    </location>
</feature>
<dbReference type="Pfam" id="PF02845">
    <property type="entry name" value="CUE"/>
    <property type="match status" value="1"/>
</dbReference>
<proteinExistence type="predicted"/>
<dbReference type="AlphaFoldDB" id="A0AAN6FFI7"/>
<dbReference type="GO" id="GO:0043130">
    <property type="term" value="F:ubiquitin binding"/>
    <property type="evidence" value="ECO:0007669"/>
    <property type="project" value="InterPro"/>
</dbReference>
<comment type="caution">
    <text evidence="3">The sequence shown here is derived from an EMBL/GenBank/DDBJ whole genome shotgun (WGS) entry which is preliminary data.</text>
</comment>
<dbReference type="CDD" id="cd14364">
    <property type="entry name" value="CUE_ASCC2"/>
    <property type="match status" value="1"/>
</dbReference>
<dbReference type="SUPFAM" id="SSF46934">
    <property type="entry name" value="UBA-like"/>
    <property type="match status" value="1"/>
</dbReference>
<dbReference type="InterPro" id="IPR041800">
    <property type="entry name" value="ASCC2_CUE"/>
</dbReference>
<dbReference type="PANTHER" id="PTHR21494">
    <property type="entry name" value="ACTIVATING SIGNAL COINTEGRATOR 1 COMPLEX SUBUNIT 2 ASC-1 COMPLEX SUBUNIT P100"/>
    <property type="match status" value="1"/>
</dbReference>
<dbReference type="EMBL" id="JASUXU010000062">
    <property type="protein sequence ID" value="KAK0313126.1"/>
    <property type="molecule type" value="Genomic_DNA"/>
</dbReference>
<evidence type="ECO:0000313" key="3">
    <source>
        <dbReference type="EMBL" id="KAK0313126.1"/>
    </source>
</evidence>
<organism evidence="3 4">
    <name type="scientific">Friedmanniomyces endolithicus</name>
    <dbReference type="NCBI Taxonomy" id="329885"/>
    <lineage>
        <taxon>Eukaryota</taxon>
        <taxon>Fungi</taxon>
        <taxon>Dikarya</taxon>
        <taxon>Ascomycota</taxon>
        <taxon>Pezizomycotina</taxon>
        <taxon>Dothideomycetes</taxon>
        <taxon>Dothideomycetidae</taxon>
        <taxon>Mycosphaerellales</taxon>
        <taxon>Teratosphaeriaceae</taxon>
        <taxon>Friedmanniomyces</taxon>
    </lineage>
</organism>
<dbReference type="Gene3D" id="1.10.8.10">
    <property type="entry name" value="DNA helicase RuvA subunit, C-terminal domain"/>
    <property type="match status" value="1"/>
</dbReference>
<dbReference type="InterPro" id="IPR003892">
    <property type="entry name" value="CUE"/>
</dbReference>
<dbReference type="SMART" id="SM00546">
    <property type="entry name" value="CUE"/>
    <property type="match status" value="1"/>
</dbReference>
<dbReference type="PANTHER" id="PTHR21494:SF0">
    <property type="entry name" value="ACTIVATING SIGNAL COINTEGRATOR 1 COMPLEX SUBUNIT 2"/>
    <property type="match status" value="1"/>
</dbReference>
<feature type="domain" description="CUE" evidence="2">
    <location>
        <begin position="355"/>
        <end position="398"/>
    </location>
</feature>
<dbReference type="Proteomes" id="UP001168146">
    <property type="component" value="Unassembled WGS sequence"/>
</dbReference>
<evidence type="ECO:0000259" key="2">
    <source>
        <dbReference type="PROSITE" id="PS51140"/>
    </source>
</evidence>
<dbReference type="PROSITE" id="PS51140">
    <property type="entry name" value="CUE"/>
    <property type="match status" value="1"/>
</dbReference>
<feature type="region of interest" description="Disordered" evidence="1">
    <location>
        <begin position="331"/>
        <end position="350"/>
    </location>
</feature>
<evidence type="ECO:0000256" key="1">
    <source>
        <dbReference type="SAM" id="MobiDB-lite"/>
    </source>
</evidence>
<protein>
    <recommendedName>
        <fullName evidence="2">CUE domain-containing protein</fullName>
    </recommendedName>
</protein>
<dbReference type="InterPro" id="IPR009060">
    <property type="entry name" value="UBA-like_sf"/>
</dbReference>
<dbReference type="InterPro" id="IPR052586">
    <property type="entry name" value="ASCC2"/>
</dbReference>
<name>A0AAN6FFI7_9PEZI</name>
<sequence>MWHDASKAKTRYLTLNARITTPRLQLSSGEVQGTAMALPHLAPLPPSSIRLSIAPVEWDACLEAWITLAEANLRLPAKQFNSGAHDNGSLAMFIPSFYRELVSSASGDDTLLRPKARELQKVCFMLFDRMVADEAVPNSLLSWTFLDDFCLAHIRSTALTRLMHSLWKRKNSALEPTLQKRKEYITSILESADPAAAITDLTVLAPVLRASADIGAFFITGSDFLDALTSSYPKLQVSEQQKALTTTAYTCLTSLMKLEHANISALSDSLYALKRQTDGQVGTPTLLSDLVTNTPLLTKLRRSANDKAAGRLLKLLDTLETYRTPSIARPWRHPRRANNKGKGKAKHPDREMHVHRMSLVTQVQELFQDLGSGFVMRLLDEYDEDVEQVTAHLLEDSLPPHLQALDRTEQGPTLDMDPQEKIERLAPRSPPPPPEPFVPERRNVFDDDDLLAADTSRLHIGKRTQRTESGPANKAAILAALAAFDADDDERDDTYDGDDVGGTIDTAHPDGEPGPAAKVTQEENDMALFTTYRSAPELFGRTFDIRRGQARLALKAETGMTDEAIEGWAIMLQRDPRRLKKLQDHAGNFDGRQTELAGTAYRDGTETEDSDAPGAGGRGGGYRGRGGFGRGSGRGRGRGGSVAGPSGELSTAEAQRRKEASKGSRANHNRRDQRARKMARGGFPG</sequence>
<feature type="region of interest" description="Disordered" evidence="1">
    <location>
        <begin position="585"/>
        <end position="685"/>
    </location>
</feature>
<feature type="compositionally biased region" description="Gly residues" evidence="1">
    <location>
        <begin position="614"/>
        <end position="642"/>
    </location>
</feature>
<evidence type="ECO:0000313" key="4">
    <source>
        <dbReference type="Proteomes" id="UP001168146"/>
    </source>
</evidence>
<feature type="compositionally biased region" description="Basic residues" evidence="1">
    <location>
        <begin position="665"/>
        <end position="679"/>
    </location>
</feature>
<accession>A0AAN6FFI7</accession>